<dbReference type="AlphaFoldDB" id="A0A835YRB5"/>
<evidence type="ECO:0000313" key="2">
    <source>
        <dbReference type="Proteomes" id="UP000664859"/>
    </source>
</evidence>
<proteinExistence type="predicted"/>
<organism evidence="1 2">
    <name type="scientific">Tribonema minus</name>
    <dbReference type="NCBI Taxonomy" id="303371"/>
    <lineage>
        <taxon>Eukaryota</taxon>
        <taxon>Sar</taxon>
        <taxon>Stramenopiles</taxon>
        <taxon>Ochrophyta</taxon>
        <taxon>PX clade</taxon>
        <taxon>Xanthophyceae</taxon>
        <taxon>Tribonematales</taxon>
        <taxon>Tribonemataceae</taxon>
        <taxon>Tribonema</taxon>
    </lineage>
</organism>
<comment type="caution">
    <text evidence="1">The sequence shown here is derived from an EMBL/GenBank/DDBJ whole genome shotgun (WGS) entry which is preliminary data.</text>
</comment>
<sequence>MQERPTPYSLRVQGGPEHDVNALYLRQAFNDTLSASGTTGHRTMASHAFYGDLLVKLIAVEHLEHRFRVAGETTGGMSDHELLQPYVTRESQAAFFDFVVLQVPQLNNHDFSAHTKADKVEALISYLDLKRGPGLGRHARKTAKRQLDAIYRWLLQHGDKIEVRYVRSVAS</sequence>
<dbReference type="EMBL" id="JAFCMP010000490">
    <property type="protein sequence ID" value="KAG5179218.1"/>
    <property type="molecule type" value="Genomic_DNA"/>
</dbReference>
<dbReference type="Proteomes" id="UP000664859">
    <property type="component" value="Unassembled WGS sequence"/>
</dbReference>
<accession>A0A835YRB5</accession>
<reference evidence="1" key="1">
    <citation type="submission" date="2021-02" db="EMBL/GenBank/DDBJ databases">
        <title>First Annotated Genome of the Yellow-green Alga Tribonema minus.</title>
        <authorList>
            <person name="Mahan K.M."/>
        </authorList>
    </citation>
    <scope>NUCLEOTIDE SEQUENCE</scope>
    <source>
        <strain evidence="1">UTEX B ZZ1240</strain>
    </source>
</reference>
<gene>
    <name evidence="1" type="ORF">JKP88DRAFT_247635</name>
</gene>
<keyword evidence="2" id="KW-1185">Reference proteome</keyword>
<name>A0A835YRB5_9STRA</name>
<evidence type="ECO:0000313" key="1">
    <source>
        <dbReference type="EMBL" id="KAG5179218.1"/>
    </source>
</evidence>
<protein>
    <submittedName>
        <fullName evidence="1">Uncharacterized protein</fullName>
    </submittedName>
</protein>